<gene>
    <name evidence="6" type="ORF">IPOD504_LOCUS7048</name>
</gene>
<dbReference type="InterPro" id="IPR045076">
    <property type="entry name" value="MutS"/>
</dbReference>
<keyword evidence="2" id="KW-0547">Nucleotide-binding</keyword>
<comment type="similarity">
    <text evidence="1">Belongs to the DNA mismatch repair MutS family.</text>
</comment>
<dbReference type="SMART" id="SM00534">
    <property type="entry name" value="MUTSac"/>
    <property type="match status" value="1"/>
</dbReference>
<keyword evidence="7" id="KW-1185">Reference proteome</keyword>
<evidence type="ECO:0000256" key="1">
    <source>
        <dbReference type="ARBA" id="ARBA00006271"/>
    </source>
</evidence>
<organism evidence="6 7">
    <name type="scientific">Iphiclides podalirius</name>
    <name type="common">scarce swallowtail</name>
    <dbReference type="NCBI Taxonomy" id="110791"/>
    <lineage>
        <taxon>Eukaryota</taxon>
        <taxon>Metazoa</taxon>
        <taxon>Ecdysozoa</taxon>
        <taxon>Arthropoda</taxon>
        <taxon>Hexapoda</taxon>
        <taxon>Insecta</taxon>
        <taxon>Pterygota</taxon>
        <taxon>Neoptera</taxon>
        <taxon>Endopterygota</taxon>
        <taxon>Lepidoptera</taxon>
        <taxon>Glossata</taxon>
        <taxon>Ditrysia</taxon>
        <taxon>Papilionoidea</taxon>
        <taxon>Papilionidae</taxon>
        <taxon>Papilioninae</taxon>
        <taxon>Iphiclides</taxon>
    </lineage>
</organism>
<evidence type="ECO:0000259" key="5">
    <source>
        <dbReference type="SMART" id="SM00534"/>
    </source>
</evidence>
<sequence>MAKASKELNLVRPTLSTEKGIEVKEGWHPLYAAACDHFVPNDVEITKETGFIGVLTGPNASGKSVYLKQIGLIVYMAHIGCFVPAESAKIGIVTHIFSRIHSTECVASHMSAFLIDLRQLYYVHYWLWSVDSPQLFLSYHNSV</sequence>
<evidence type="ECO:0000313" key="6">
    <source>
        <dbReference type="EMBL" id="CAH2049854.1"/>
    </source>
</evidence>
<dbReference type="Proteomes" id="UP000837857">
    <property type="component" value="Chromosome 2"/>
</dbReference>
<feature type="domain" description="DNA mismatch repair proteins mutS family" evidence="5">
    <location>
        <begin position="50"/>
        <end position="142"/>
    </location>
</feature>
<protein>
    <recommendedName>
        <fullName evidence="5">DNA mismatch repair proteins mutS family domain-containing protein</fullName>
    </recommendedName>
</protein>
<dbReference type="SUPFAM" id="SSF52540">
    <property type="entry name" value="P-loop containing nucleoside triphosphate hydrolases"/>
    <property type="match status" value="1"/>
</dbReference>
<dbReference type="InterPro" id="IPR027417">
    <property type="entry name" value="P-loop_NTPase"/>
</dbReference>
<dbReference type="EMBL" id="OW152814">
    <property type="protein sequence ID" value="CAH2049854.1"/>
    <property type="molecule type" value="Genomic_DNA"/>
</dbReference>
<name>A0ABN8I9B3_9NEOP</name>
<reference evidence="6" key="1">
    <citation type="submission" date="2022-03" db="EMBL/GenBank/DDBJ databases">
        <authorList>
            <person name="Martin H S."/>
        </authorList>
    </citation>
    <scope>NUCLEOTIDE SEQUENCE</scope>
</reference>
<evidence type="ECO:0000256" key="4">
    <source>
        <dbReference type="ARBA" id="ARBA00023125"/>
    </source>
</evidence>
<keyword evidence="3" id="KW-0067">ATP-binding</keyword>
<dbReference type="PANTHER" id="PTHR11361:SF20">
    <property type="entry name" value="MUTS PROTEIN HOMOLOG 5"/>
    <property type="match status" value="1"/>
</dbReference>
<evidence type="ECO:0000256" key="3">
    <source>
        <dbReference type="ARBA" id="ARBA00022840"/>
    </source>
</evidence>
<evidence type="ECO:0000256" key="2">
    <source>
        <dbReference type="ARBA" id="ARBA00022741"/>
    </source>
</evidence>
<keyword evidence="4" id="KW-0238">DNA-binding</keyword>
<accession>A0ABN8I9B3</accession>
<dbReference type="Pfam" id="PF00488">
    <property type="entry name" value="MutS_V"/>
    <property type="match status" value="1"/>
</dbReference>
<dbReference type="PANTHER" id="PTHR11361">
    <property type="entry name" value="DNA MISMATCH REPAIR PROTEIN MUTS FAMILY MEMBER"/>
    <property type="match status" value="1"/>
</dbReference>
<proteinExistence type="inferred from homology"/>
<evidence type="ECO:0000313" key="7">
    <source>
        <dbReference type="Proteomes" id="UP000837857"/>
    </source>
</evidence>
<dbReference type="Gene3D" id="3.40.50.300">
    <property type="entry name" value="P-loop containing nucleotide triphosphate hydrolases"/>
    <property type="match status" value="1"/>
</dbReference>
<dbReference type="InterPro" id="IPR000432">
    <property type="entry name" value="DNA_mismatch_repair_MutS_C"/>
</dbReference>
<feature type="non-terminal residue" evidence="6">
    <location>
        <position position="143"/>
    </location>
</feature>